<gene>
    <name evidence="1" type="ORF">GSF22_24445</name>
</gene>
<organism evidence="1 2">
    <name type="scientific">Micromonospora echinofusca</name>
    <dbReference type="NCBI Taxonomy" id="47858"/>
    <lineage>
        <taxon>Bacteria</taxon>
        <taxon>Bacillati</taxon>
        <taxon>Actinomycetota</taxon>
        <taxon>Actinomycetes</taxon>
        <taxon>Micromonosporales</taxon>
        <taxon>Micromonosporaceae</taxon>
        <taxon>Micromonospora</taxon>
    </lineage>
</organism>
<keyword evidence="2" id="KW-1185">Reference proteome</keyword>
<dbReference type="EMBL" id="WVUH01000265">
    <property type="protein sequence ID" value="MBO4209122.1"/>
    <property type="molecule type" value="Genomic_DNA"/>
</dbReference>
<sequence>MFTDDGRRVPATASLPPEPVWLLHPHQTQTGAPLELHVTGDVPDESEVPTPYGWLGWTLRRIDLTQVTELRLGDGTPRRVKGARRAQLHLDPPLPGTCSLTGAPVVATPPRLTLPTDPGVVTGWSVRIRRSGSGFDQQTSAMIRITHDTTIDPWHQLPRPLVGSYEVTVRGPLGRGLSRTLELAEGLHTHANPPWRAIRTDGLEPATVHASTHLPGLTVTPTQVPLGPKDTTAEIQVHSPAGSATVRVTPAHMAVQRLDGNSRADWSLQPLRLDSETIGAGELLIRLPGAASAQLVVKAAGRERQTVTSGATYGQPLARFPLAAIADTVTTHTIAQLDVRVDGQDFPVAHCAPQRLATSVHIDGDRLTLVDALPTDSLVAGLYQVYAPWRPPHVVTIHHDLTSDPLPADITTAGPLVAHLRIEDPWVPADRPDWPGPDNTFDITDREWKPRGHDTGEDTLSGHLAGVGDLPTDPDIAPLLIDLYHRADDLRGKVTTDVRGTCAVLRRHPGPALTALVRSTASADRLVAPLVHSGLIAAPPDTYVDERDEARLWGISPLAGMLATAHRLGDQHGSGELREQILAVCGEVARQLLDGDSDPHPTVGRFDESAVHLAQLPAEQRDRMWKAMRIVPGGLLDADERLTAARQLFDVRIRPGLGRVSRAARSLLAESWPQIQSAGGRRVTDAVDARMPTSGWQALPAVSLTLAFVARLAARGHAGCEHLLPRTLPHHATLARSAPRLVTIDLLLAEFTLTGTGAAR</sequence>
<accession>A0ABS3VX59</accession>
<dbReference type="Proteomes" id="UP000823521">
    <property type="component" value="Unassembled WGS sequence"/>
</dbReference>
<name>A0ABS3VX59_MICEH</name>
<evidence type="ECO:0000313" key="1">
    <source>
        <dbReference type="EMBL" id="MBO4209122.1"/>
    </source>
</evidence>
<dbReference type="RefSeq" id="WP_208816095.1">
    <property type="nucleotide sequence ID" value="NZ_WVUH01000265.1"/>
</dbReference>
<proteinExistence type="predicted"/>
<evidence type="ECO:0000313" key="2">
    <source>
        <dbReference type="Proteomes" id="UP000823521"/>
    </source>
</evidence>
<protein>
    <submittedName>
        <fullName evidence="1">Uncharacterized protein</fullName>
    </submittedName>
</protein>
<comment type="caution">
    <text evidence="1">The sequence shown here is derived from an EMBL/GenBank/DDBJ whole genome shotgun (WGS) entry which is preliminary data.</text>
</comment>
<reference evidence="1 2" key="1">
    <citation type="submission" date="2019-12" db="EMBL/GenBank/DDBJ databases">
        <title>Whole genome sequencing of endophytic Actinobacterium Micromonospora sp. MPMI6T.</title>
        <authorList>
            <person name="Evv R."/>
            <person name="Podile A.R."/>
        </authorList>
    </citation>
    <scope>NUCLEOTIDE SEQUENCE [LARGE SCALE GENOMIC DNA]</scope>
    <source>
        <strain evidence="1 2">MPMI6</strain>
    </source>
</reference>